<gene>
    <name evidence="1" type="ORF">AAS23_gp51</name>
</gene>
<accession>A0A3S9U7R7</accession>
<sequence>MKLAFVIGLVMTIIGVNSDSEAVKTLVGCLGLVTMLFSPLFSKD</sequence>
<organism evidence="1 2">
    <name type="scientific">Pantoea phage vB_PagS_AAS23</name>
    <dbReference type="NCBI Taxonomy" id="2499073"/>
    <lineage>
        <taxon>Viruses</taxon>
        <taxon>Duplodnaviria</taxon>
        <taxon>Heunggongvirae</taxon>
        <taxon>Uroviricota</taxon>
        <taxon>Caudoviricetes</taxon>
        <taxon>Drexlerviridae</taxon>
        <taxon>Sauletekiovirus</taxon>
        <taxon>Sauletekiovirus AAS23</taxon>
    </lineage>
</organism>
<evidence type="ECO:0000313" key="1">
    <source>
        <dbReference type="EMBL" id="AZS06364.1"/>
    </source>
</evidence>
<proteinExistence type="predicted"/>
<reference evidence="1 2" key="1">
    <citation type="submission" date="2018-10" db="EMBL/GenBank/DDBJ databases">
        <title>Complete genome sequence of Pantoea phage vB_PagS_AAS23.</title>
        <authorList>
            <person name="Truncaite L."/>
            <person name="Simoliuniene M."/>
            <person name="Kazlauskas D."/>
            <person name="Meskys R."/>
            <person name="Simoliunas E."/>
        </authorList>
    </citation>
    <scope>NUCLEOTIDE SEQUENCE [LARGE SCALE GENOMIC DNA]</scope>
    <source>
        <strain evidence="1">AAS23</strain>
    </source>
</reference>
<protein>
    <submittedName>
        <fullName evidence="1">Uncharacterized protein</fullName>
    </submittedName>
</protein>
<dbReference type="EMBL" id="MK095606">
    <property type="protein sequence ID" value="AZS06364.1"/>
    <property type="molecule type" value="Genomic_DNA"/>
</dbReference>
<evidence type="ECO:0000313" key="2">
    <source>
        <dbReference type="Proteomes" id="UP000288641"/>
    </source>
</evidence>
<name>A0A3S9U7R7_9CAUD</name>
<keyword evidence="2" id="KW-1185">Reference proteome</keyword>
<dbReference type="Proteomes" id="UP000288641">
    <property type="component" value="Segment"/>
</dbReference>